<evidence type="ECO:0000313" key="3">
    <source>
        <dbReference type="Proteomes" id="UP000002275"/>
    </source>
</evidence>
<organism evidence="2 3">
    <name type="scientific">Vibrio vulnificus (strain CMCP6)</name>
    <dbReference type="NCBI Taxonomy" id="216895"/>
    <lineage>
        <taxon>Bacteria</taxon>
        <taxon>Pseudomonadati</taxon>
        <taxon>Pseudomonadota</taxon>
        <taxon>Gammaproteobacteria</taxon>
        <taxon>Vibrionales</taxon>
        <taxon>Vibrionaceae</taxon>
        <taxon>Vibrio</taxon>
    </lineage>
</organism>
<gene>
    <name evidence="2" type="ordered locus">VV2_0623</name>
</gene>
<name>A0A3Q0KYG6_VIBVU</name>
<dbReference type="Proteomes" id="UP000002275">
    <property type="component" value="Chromosome II"/>
</dbReference>
<dbReference type="AlphaFoldDB" id="A0A3Q0KYG6"/>
<accession>A0A3Q0KYG6</accession>
<proteinExistence type="predicted"/>
<protein>
    <submittedName>
        <fullName evidence="2">ATPase involved in DNA repair</fullName>
    </submittedName>
</protein>
<dbReference type="RefSeq" id="WP_011081565.1">
    <property type="nucleotide sequence ID" value="NC_004460.2"/>
</dbReference>
<dbReference type="EMBL" id="AE016796">
    <property type="protein sequence ID" value="AAO07567.1"/>
    <property type="molecule type" value="Genomic_DNA"/>
</dbReference>
<reference evidence="2 3" key="3">
    <citation type="journal article" date="2011" name="Mol. Syst. Biol.">
        <title>Integrative genome-scale metabolic analysis of Vibrio vulnificus for drug targeting and discovery.</title>
        <authorList>
            <person name="Kim H.U."/>
            <person name="Kim S.Y."/>
            <person name="Jeong H."/>
            <person name="Kim T.Y."/>
            <person name="Kim J.J."/>
            <person name="Choy H.E."/>
            <person name="Yi K.Y."/>
            <person name="Rhee J.H."/>
            <person name="Lee S.Y."/>
        </authorList>
    </citation>
    <scope>NUCLEOTIDE SEQUENCE [LARGE SCALE GENOMIC DNA]</scope>
    <source>
        <strain evidence="2 3">CMCP6</strain>
    </source>
</reference>
<sequence>MASKHDFEIESFSSSELVERLEGCSPLQACKVLLDVELHDQRDSLEVLQSIEEQVADSQAGIGESLVKPILLNVCDGLVSHPKLKLSKKGLTASRLVNELQSFSYDASASMAVDHRLDKQRLDEHTRKQRDDKGPYKGKRKIVEDTDKLDDYLDRRIKNNRRIESELEVNEQGQKRYLYRRSDALNQAKKEQGSNYSKSEINVDHQVPLKHAFEEYGQSKAISLDDLKMALNQDANFKNISGKLNTSKGDKSWSEYQQWVENKRGRLEDKQRAGTLSKSELQELNDLPTKKTLDNALEAEKTAKAAIESDLNKVVANKLKTDHGIGKKLAKEAYSQAKDELEEKGIGELIILIIKPIFFELRDILQHGVLSGLETDSKLDAIGLRFKRAYRYITANLKHIGFDVIKDALKNFVKYLINAVVNLFVGMLKRALKIISEGFNAMIQAVKILFSDSTPAQKADAITKLLATTVVTYVSFTFEQVISPYVDMIPVVGEHLKEATSIMVSGIGSTLVVWLLDQADIFSTKAELRTKRVKEVFEMRIQQIKDNTDAFEEASIAKLAQDKLQFRSLTEHLSRAIDDDSNVNSDVEVIADFMKIDLKIRSSDDFMALLENNNTLEIA</sequence>
<feature type="region of interest" description="Disordered" evidence="1">
    <location>
        <begin position="117"/>
        <end position="140"/>
    </location>
</feature>
<reference evidence="2 3" key="2">
    <citation type="journal article" date="2003" name="Infect. Immun.">
        <title>Characterization and pathogenic significance of Vibrio vulnificus antigens preferentially expressed in septicemic patients.</title>
        <authorList>
            <person name="Kim Y.R."/>
            <person name="Lee S.E."/>
            <person name="Kim C.M."/>
            <person name="Kim S.Y."/>
            <person name="Shin E.K."/>
            <person name="Shin D.H."/>
            <person name="Chung S.S."/>
            <person name="Choy H.E."/>
            <person name="Progulske-Fox A."/>
            <person name="Hillman J.D."/>
            <person name="Handfield M."/>
            <person name="Rhee J.H."/>
        </authorList>
    </citation>
    <scope>NUCLEOTIDE SEQUENCE [LARGE SCALE GENOMIC DNA]</scope>
    <source>
        <strain evidence="2 3">CMCP6</strain>
    </source>
</reference>
<dbReference type="KEGG" id="vvu:VV2_0623"/>
<evidence type="ECO:0000313" key="2">
    <source>
        <dbReference type="EMBL" id="AAO07567.1"/>
    </source>
</evidence>
<evidence type="ECO:0000256" key="1">
    <source>
        <dbReference type="SAM" id="MobiDB-lite"/>
    </source>
</evidence>
<reference evidence="3" key="1">
    <citation type="submission" date="2002-12" db="EMBL/GenBank/DDBJ databases">
        <title>Complete genome sequence of Vibrio vulnificus CMCP6.</title>
        <authorList>
            <person name="Rhee J.H."/>
            <person name="Kim S.Y."/>
            <person name="Chung S.S."/>
            <person name="Kim J.J."/>
            <person name="Moon Y.H."/>
            <person name="Jeong H."/>
            <person name="Choy H.E."/>
        </authorList>
    </citation>
    <scope>NUCLEOTIDE SEQUENCE [LARGE SCALE GENOMIC DNA]</scope>
    <source>
        <strain evidence="3">CMCP6</strain>
    </source>
</reference>